<dbReference type="Gene3D" id="2.160.20.10">
    <property type="entry name" value="Single-stranded right-handed beta-helix, Pectin lyase-like"/>
    <property type="match status" value="1"/>
</dbReference>
<dbReference type="InterPro" id="IPR012334">
    <property type="entry name" value="Pectin_lyas_fold"/>
</dbReference>
<dbReference type="EMBL" id="FZOU01000006">
    <property type="protein sequence ID" value="SNT27481.1"/>
    <property type="molecule type" value="Genomic_DNA"/>
</dbReference>
<dbReference type="AlphaFoldDB" id="A0A239LAI9"/>
<gene>
    <name evidence="6" type="ORF">SAMN05421770_106249</name>
</gene>
<dbReference type="RefSeq" id="WP_245818048.1">
    <property type="nucleotide sequence ID" value="NZ_FZOU01000006.1"/>
</dbReference>
<evidence type="ECO:0000256" key="4">
    <source>
        <dbReference type="RuleBase" id="RU361169"/>
    </source>
</evidence>
<dbReference type="Pfam" id="PF00295">
    <property type="entry name" value="Glyco_hydro_28"/>
    <property type="match status" value="1"/>
</dbReference>
<dbReference type="InterPro" id="IPR000743">
    <property type="entry name" value="Glyco_hydro_28"/>
</dbReference>
<feature type="domain" description="Rhamnogalacturonase A/B/Epimerase-like pectate lyase" evidence="5">
    <location>
        <begin position="57"/>
        <end position="109"/>
    </location>
</feature>
<reference evidence="6 7" key="1">
    <citation type="submission" date="2017-06" db="EMBL/GenBank/DDBJ databases">
        <authorList>
            <person name="Kim H.J."/>
            <person name="Triplett B.A."/>
        </authorList>
    </citation>
    <scope>NUCLEOTIDE SEQUENCE [LARGE SCALE GENOMIC DNA]</scope>
    <source>
        <strain evidence="6 7">DSM 18704</strain>
    </source>
</reference>
<dbReference type="GO" id="GO:0005975">
    <property type="term" value="P:carbohydrate metabolic process"/>
    <property type="evidence" value="ECO:0007669"/>
    <property type="project" value="InterPro"/>
</dbReference>
<keyword evidence="3 4" id="KW-0326">Glycosidase</keyword>
<dbReference type="InterPro" id="IPR024535">
    <property type="entry name" value="RHGA/B-epi-like_pectate_lyase"/>
</dbReference>
<sequence>MLTVVGPLLYYLGVDVGDVRLRAEDGYKMRTMRLAGLGLAAMVGAQCAWAAGTVCDARAYGAKGDGVAKDTAAIQKAIDACAAKGGGTIKLAGGTFLSGPILLKSNTTLDLAKDAILLGSPDRADYPMVKFARQTTVQPLVSAVNAEHVAISGSGTIDGNGKVWWDYVQGVKDAGVLGNDHPRPMGVVFDHSKHISMTGVTVQNAGFWQIVPYYSDDIVFRNLRILAPHSPNTDAIDPFSSSNIVIDHVFSSVGDDNIAIKSGAIDSPGPDDPSKNITITDCTFENGHGLSIGSEIAGGVQNVHAERIHFKGTDNGIRVKANRDRGNADIGNFSFKDITMEGVKVAILISEYYPKMLPPEGGAKPAPVQRLTPKFHDISIENVTATGSGTAGVIIGLPESPVLGVSLKNVHIEAKTGMIVGFAKVSAENFTVKAETGEGIKVDSTATLTKK</sequence>
<dbReference type="InterPro" id="IPR051801">
    <property type="entry name" value="GH28_Enzymes"/>
</dbReference>
<dbReference type="PANTHER" id="PTHR31339">
    <property type="entry name" value="PECTIN LYASE-RELATED"/>
    <property type="match status" value="1"/>
</dbReference>
<dbReference type="Proteomes" id="UP000198356">
    <property type="component" value="Unassembled WGS sequence"/>
</dbReference>
<accession>A0A239LAI9</accession>
<keyword evidence="7" id="KW-1185">Reference proteome</keyword>
<dbReference type="GO" id="GO:0004650">
    <property type="term" value="F:polygalacturonase activity"/>
    <property type="evidence" value="ECO:0007669"/>
    <property type="project" value="InterPro"/>
</dbReference>
<dbReference type="Pfam" id="PF12708">
    <property type="entry name" value="Pect-lyase_RHGA_epim"/>
    <property type="match status" value="1"/>
</dbReference>
<evidence type="ECO:0000256" key="2">
    <source>
        <dbReference type="ARBA" id="ARBA00022801"/>
    </source>
</evidence>
<dbReference type="SUPFAM" id="SSF51126">
    <property type="entry name" value="Pectin lyase-like"/>
    <property type="match status" value="1"/>
</dbReference>
<name>A0A239LAI9_9BACT</name>
<dbReference type="PROSITE" id="PS00502">
    <property type="entry name" value="POLYGALACTURONASE"/>
    <property type="match status" value="1"/>
</dbReference>
<dbReference type="InterPro" id="IPR006626">
    <property type="entry name" value="PbH1"/>
</dbReference>
<evidence type="ECO:0000259" key="5">
    <source>
        <dbReference type="Pfam" id="PF12708"/>
    </source>
</evidence>
<evidence type="ECO:0000256" key="3">
    <source>
        <dbReference type="ARBA" id="ARBA00023295"/>
    </source>
</evidence>
<keyword evidence="2 4" id="KW-0378">Hydrolase</keyword>
<dbReference type="PANTHER" id="PTHR31339:SF3">
    <property type="entry name" value="PECTIN LYASE-LIKE SUPERFAMILY PROTEIN"/>
    <property type="match status" value="1"/>
</dbReference>
<organism evidence="6 7">
    <name type="scientific">Granulicella rosea</name>
    <dbReference type="NCBI Taxonomy" id="474952"/>
    <lineage>
        <taxon>Bacteria</taxon>
        <taxon>Pseudomonadati</taxon>
        <taxon>Acidobacteriota</taxon>
        <taxon>Terriglobia</taxon>
        <taxon>Terriglobales</taxon>
        <taxon>Acidobacteriaceae</taxon>
        <taxon>Granulicella</taxon>
    </lineage>
</organism>
<proteinExistence type="inferred from homology"/>
<evidence type="ECO:0000313" key="7">
    <source>
        <dbReference type="Proteomes" id="UP000198356"/>
    </source>
</evidence>
<comment type="similarity">
    <text evidence="1 4">Belongs to the glycosyl hydrolase 28 family.</text>
</comment>
<evidence type="ECO:0000313" key="6">
    <source>
        <dbReference type="EMBL" id="SNT27481.1"/>
    </source>
</evidence>
<dbReference type="InterPro" id="IPR011050">
    <property type="entry name" value="Pectin_lyase_fold/virulence"/>
</dbReference>
<protein>
    <submittedName>
        <fullName evidence="6">Polygalacturonase</fullName>
    </submittedName>
</protein>
<dbReference type="SMART" id="SM00710">
    <property type="entry name" value="PbH1"/>
    <property type="match status" value="7"/>
</dbReference>
<evidence type="ECO:0000256" key="1">
    <source>
        <dbReference type="ARBA" id="ARBA00008834"/>
    </source>
</evidence>